<proteinExistence type="predicted"/>
<evidence type="ECO:0000256" key="1">
    <source>
        <dbReference type="SAM" id="SignalP"/>
    </source>
</evidence>
<dbReference type="Proteomes" id="UP000807342">
    <property type="component" value="Unassembled WGS sequence"/>
</dbReference>
<dbReference type="Gene3D" id="3.30.465.10">
    <property type="match status" value="1"/>
</dbReference>
<dbReference type="EMBL" id="MU151511">
    <property type="protein sequence ID" value="KAF9443164.1"/>
    <property type="molecule type" value="Genomic_DNA"/>
</dbReference>
<comment type="caution">
    <text evidence="2">The sequence shown here is derived from an EMBL/GenBank/DDBJ whole genome shotgun (WGS) entry which is preliminary data.</text>
</comment>
<dbReference type="InterPro" id="IPR016169">
    <property type="entry name" value="FAD-bd_PCMH_sub2"/>
</dbReference>
<organism evidence="2 3">
    <name type="scientific">Macrolepiota fuliginosa MF-IS2</name>
    <dbReference type="NCBI Taxonomy" id="1400762"/>
    <lineage>
        <taxon>Eukaryota</taxon>
        <taxon>Fungi</taxon>
        <taxon>Dikarya</taxon>
        <taxon>Basidiomycota</taxon>
        <taxon>Agaricomycotina</taxon>
        <taxon>Agaricomycetes</taxon>
        <taxon>Agaricomycetidae</taxon>
        <taxon>Agaricales</taxon>
        <taxon>Agaricineae</taxon>
        <taxon>Agaricaceae</taxon>
        <taxon>Macrolepiota</taxon>
    </lineage>
</organism>
<sequence length="162" mass="17481">MRFGLLYNFVVFLPSILAQTPTSADATDCRCVYGQSCWPSEQDFNSLSAQLSVPLIRPVPPASACYPVGNPSGDCSNVQQNWFNGTWRSDQPGAYEFTNFGTYTNSANGSISGCYLNTTLGLPCEQGSVPPIGVDVRTVEDVQAAVRFAGNHNLRMVVKNTG</sequence>
<reference evidence="2" key="1">
    <citation type="submission" date="2020-11" db="EMBL/GenBank/DDBJ databases">
        <authorList>
            <consortium name="DOE Joint Genome Institute"/>
            <person name="Ahrendt S."/>
            <person name="Riley R."/>
            <person name="Andreopoulos W."/>
            <person name="Labutti K."/>
            <person name="Pangilinan J."/>
            <person name="Ruiz-Duenas F.J."/>
            <person name="Barrasa J.M."/>
            <person name="Sanchez-Garcia M."/>
            <person name="Camarero S."/>
            <person name="Miyauchi S."/>
            <person name="Serrano A."/>
            <person name="Linde D."/>
            <person name="Babiker R."/>
            <person name="Drula E."/>
            <person name="Ayuso-Fernandez I."/>
            <person name="Pacheco R."/>
            <person name="Padilla G."/>
            <person name="Ferreira P."/>
            <person name="Barriuso J."/>
            <person name="Kellner H."/>
            <person name="Castanera R."/>
            <person name="Alfaro M."/>
            <person name="Ramirez L."/>
            <person name="Pisabarro A.G."/>
            <person name="Kuo A."/>
            <person name="Tritt A."/>
            <person name="Lipzen A."/>
            <person name="He G."/>
            <person name="Yan M."/>
            <person name="Ng V."/>
            <person name="Cullen D."/>
            <person name="Martin F."/>
            <person name="Rosso M.-N."/>
            <person name="Henrissat B."/>
            <person name="Hibbett D."/>
            <person name="Martinez A.T."/>
            <person name="Grigoriev I.V."/>
        </authorList>
    </citation>
    <scope>NUCLEOTIDE SEQUENCE</scope>
    <source>
        <strain evidence="2">MF-IS2</strain>
    </source>
</reference>
<dbReference type="AlphaFoldDB" id="A0A9P5X215"/>
<keyword evidence="1" id="KW-0732">Signal</keyword>
<name>A0A9P5X215_9AGAR</name>
<evidence type="ECO:0000313" key="2">
    <source>
        <dbReference type="EMBL" id="KAF9443164.1"/>
    </source>
</evidence>
<protein>
    <submittedName>
        <fullName evidence="2">Uncharacterized protein</fullName>
    </submittedName>
</protein>
<dbReference type="OrthoDB" id="9983560at2759"/>
<gene>
    <name evidence="2" type="ORF">P691DRAFT_680098</name>
</gene>
<feature type="chain" id="PRO_5040291121" evidence="1">
    <location>
        <begin position="19"/>
        <end position="162"/>
    </location>
</feature>
<keyword evidence="3" id="KW-1185">Reference proteome</keyword>
<feature type="signal peptide" evidence="1">
    <location>
        <begin position="1"/>
        <end position="18"/>
    </location>
</feature>
<accession>A0A9P5X215</accession>
<evidence type="ECO:0000313" key="3">
    <source>
        <dbReference type="Proteomes" id="UP000807342"/>
    </source>
</evidence>